<sequence length="333" mass="37719">MDNIDDEYKRLVEHLHDCTSKAKSFKTTKKRLSPKTPELIRQRGAARAAGNQELTSVLARLCREAIKEDLKEGRAESEPQPYRVPHDHETNCCPIISELSADSFVDSKLFVNPKEDPASQTFPMKSCLVFDDAKLNSFCVGSESSSERKFGLRELEELPGSDTVISRMPRRRAPPPSFSPPEPREIKRRRKLKLAYGSRTVVRGDGTFECKIPGCGKILHFKQSCRRQGLDHVRSHFPKKTRRCKICDYSGNTNASVYNHHTSCHSSTPYPGPVAADMEKQCFYSYAISRKVVSLLLMLNCSRTKEDLELLQRLFSQAFPEIPGIESYMSVIS</sequence>
<reference evidence="2" key="1">
    <citation type="journal article" date="2014" name="Nat. Genet.">
        <title>Genome of the human hookworm Necator americanus.</title>
        <authorList>
            <person name="Tang Y.T."/>
            <person name="Gao X."/>
            <person name="Rosa B.A."/>
            <person name="Abubucker S."/>
            <person name="Hallsworth-Pepin K."/>
            <person name="Martin J."/>
            <person name="Tyagi R."/>
            <person name="Heizer E."/>
            <person name="Zhang X."/>
            <person name="Bhonagiri-Palsikar V."/>
            <person name="Minx P."/>
            <person name="Warren W.C."/>
            <person name="Wang Q."/>
            <person name="Zhan B."/>
            <person name="Hotez P.J."/>
            <person name="Sternberg P.W."/>
            <person name="Dougall A."/>
            <person name="Gaze S.T."/>
            <person name="Mulvenna J."/>
            <person name="Sotillo J."/>
            <person name="Ranganathan S."/>
            <person name="Rabelo E.M."/>
            <person name="Wilson R.K."/>
            <person name="Felgner P.L."/>
            <person name="Bethony J."/>
            <person name="Hawdon J.M."/>
            <person name="Gasser R.B."/>
            <person name="Loukas A."/>
            <person name="Mitreva M."/>
        </authorList>
    </citation>
    <scope>NUCLEOTIDE SEQUENCE [LARGE SCALE GENOMIC DNA]</scope>
</reference>
<dbReference type="AlphaFoldDB" id="W2SK75"/>
<evidence type="ECO:0000313" key="1">
    <source>
        <dbReference type="EMBL" id="ETN70010.1"/>
    </source>
</evidence>
<dbReference type="EMBL" id="KI669015">
    <property type="protein sequence ID" value="ETN70010.1"/>
    <property type="molecule type" value="Genomic_DNA"/>
</dbReference>
<accession>W2SK75</accession>
<organism evidence="1 2">
    <name type="scientific">Necator americanus</name>
    <name type="common">Human hookworm</name>
    <dbReference type="NCBI Taxonomy" id="51031"/>
    <lineage>
        <taxon>Eukaryota</taxon>
        <taxon>Metazoa</taxon>
        <taxon>Ecdysozoa</taxon>
        <taxon>Nematoda</taxon>
        <taxon>Chromadorea</taxon>
        <taxon>Rhabditida</taxon>
        <taxon>Rhabditina</taxon>
        <taxon>Rhabditomorpha</taxon>
        <taxon>Strongyloidea</taxon>
        <taxon>Ancylostomatidae</taxon>
        <taxon>Bunostominae</taxon>
        <taxon>Necator</taxon>
    </lineage>
</organism>
<name>W2SK75_NECAM</name>
<keyword evidence="2" id="KW-1185">Reference proteome</keyword>
<gene>
    <name evidence="1" type="ORF">NECAME_00958</name>
</gene>
<dbReference type="Proteomes" id="UP000053676">
    <property type="component" value="Unassembled WGS sequence"/>
</dbReference>
<dbReference type="OrthoDB" id="5853528at2759"/>
<evidence type="ECO:0000313" key="2">
    <source>
        <dbReference type="Proteomes" id="UP000053676"/>
    </source>
</evidence>
<proteinExistence type="predicted"/>
<protein>
    <submittedName>
        <fullName evidence="1">Uncharacterized protein</fullName>
    </submittedName>
</protein>
<dbReference type="KEGG" id="nai:NECAME_00958"/>